<dbReference type="PANTHER" id="PTHR34883">
    <property type="entry name" value="SERINE-RICH PROTEIN, PUTATIVE-RELATED-RELATED"/>
    <property type="match status" value="1"/>
</dbReference>
<keyword evidence="3" id="KW-0732">Signal</keyword>
<proteinExistence type="predicted"/>
<evidence type="ECO:0008006" key="6">
    <source>
        <dbReference type="Google" id="ProtNLM"/>
    </source>
</evidence>
<evidence type="ECO:0000313" key="4">
    <source>
        <dbReference type="EMBL" id="KAF2734022.1"/>
    </source>
</evidence>
<feature type="compositionally biased region" description="Low complexity" evidence="1">
    <location>
        <begin position="33"/>
        <end position="52"/>
    </location>
</feature>
<dbReference type="AlphaFoldDB" id="A0A9P4UZA2"/>
<feature type="chain" id="PRO_5040447661" description="Extracellular serine-rich protein" evidence="3">
    <location>
        <begin position="17"/>
        <end position="367"/>
    </location>
</feature>
<comment type="caution">
    <text evidence="4">The sequence shown here is derived from an EMBL/GenBank/DDBJ whole genome shotgun (WGS) entry which is preliminary data.</text>
</comment>
<dbReference type="PANTHER" id="PTHR34883:SF8">
    <property type="entry name" value="EXTRACELLULAR SERINE-RICH PROTEIN (AFU_ORTHOLOGUE AFUA_6G00670)"/>
    <property type="match status" value="1"/>
</dbReference>
<feature type="compositionally biased region" description="Polar residues" evidence="1">
    <location>
        <begin position="20"/>
        <end position="32"/>
    </location>
</feature>
<sequence>MALPFVLIQLLGLVSAQTTTEPSATGSADTTLSPSTITSAPSSARSSSSRAPQTFTVEVGPGDFIYKPDRLDDVKINDTVLFSFYPPDHSVARAEYGNPCVPYEYTGKDKTGFWSGVQYVDSVQHMANWSLLINDTEPIFFYCAAPGSCIDHQMVGAINPNSSQTLAFQKQKAKEAKFMVAPGEPLPAEGSASLSAPAGIATSTSAPPPVSSQPHGVHLSGGAIAGIVVGAIAFLVICAALFFFVGRTKSLKEVMKRHDATNKTTPATPRTEFSGAPSSGFPPPFSPTQNHAEYGNVPPYGQHQVSDPHPSGGWTSPTAYPGYMSMAQAQMAETKTQPMYAPAEMASPAPHQQSFTAELEAPIKTPR</sequence>
<feature type="region of interest" description="Disordered" evidence="1">
    <location>
        <begin position="257"/>
        <end position="286"/>
    </location>
</feature>
<feature type="transmembrane region" description="Helical" evidence="2">
    <location>
        <begin position="223"/>
        <end position="246"/>
    </location>
</feature>
<dbReference type="Proteomes" id="UP000799444">
    <property type="component" value="Unassembled WGS sequence"/>
</dbReference>
<feature type="region of interest" description="Disordered" evidence="1">
    <location>
        <begin position="20"/>
        <end position="54"/>
    </location>
</feature>
<dbReference type="SUPFAM" id="SSF49503">
    <property type="entry name" value="Cupredoxins"/>
    <property type="match status" value="1"/>
</dbReference>
<evidence type="ECO:0000256" key="2">
    <source>
        <dbReference type="SAM" id="Phobius"/>
    </source>
</evidence>
<feature type="signal peptide" evidence="3">
    <location>
        <begin position="1"/>
        <end position="16"/>
    </location>
</feature>
<dbReference type="CDD" id="cd12087">
    <property type="entry name" value="TM_EGFR-like"/>
    <property type="match status" value="1"/>
</dbReference>
<keyword evidence="2" id="KW-0472">Membrane</keyword>
<protein>
    <recommendedName>
        <fullName evidence="6">Extracellular serine-rich protein</fullName>
    </recommendedName>
</protein>
<dbReference type="Gene3D" id="2.60.40.420">
    <property type="entry name" value="Cupredoxins - blue copper proteins"/>
    <property type="match status" value="1"/>
</dbReference>
<dbReference type="EMBL" id="ML996153">
    <property type="protein sequence ID" value="KAF2734022.1"/>
    <property type="molecule type" value="Genomic_DNA"/>
</dbReference>
<gene>
    <name evidence="4" type="ORF">EJ04DRAFT_564591</name>
</gene>
<evidence type="ECO:0000256" key="3">
    <source>
        <dbReference type="SAM" id="SignalP"/>
    </source>
</evidence>
<keyword evidence="2" id="KW-0812">Transmembrane</keyword>
<organism evidence="4 5">
    <name type="scientific">Polyplosphaeria fusca</name>
    <dbReference type="NCBI Taxonomy" id="682080"/>
    <lineage>
        <taxon>Eukaryota</taxon>
        <taxon>Fungi</taxon>
        <taxon>Dikarya</taxon>
        <taxon>Ascomycota</taxon>
        <taxon>Pezizomycotina</taxon>
        <taxon>Dothideomycetes</taxon>
        <taxon>Pleosporomycetidae</taxon>
        <taxon>Pleosporales</taxon>
        <taxon>Tetraplosphaeriaceae</taxon>
        <taxon>Polyplosphaeria</taxon>
    </lineage>
</organism>
<feature type="region of interest" description="Disordered" evidence="1">
    <location>
        <begin position="344"/>
        <end position="367"/>
    </location>
</feature>
<accession>A0A9P4UZA2</accession>
<name>A0A9P4UZA2_9PLEO</name>
<dbReference type="OrthoDB" id="2331100at2759"/>
<dbReference type="InterPro" id="IPR052953">
    <property type="entry name" value="Ser-rich/MCO-related"/>
</dbReference>
<dbReference type="InterPro" id="IPR008972">
    <property type="entry name" value="Cupredoxin"/>
</dbReference>
<reference evidence="4" key="1">
    <citation type="journal article" date="2020" name="Stud. Mycol.">
        <title>101 Dothideomycetes genomes: a test case for predicting lifestyles and emergence of pathogens.</title>
        <authorList>
            <person name="Haridas S."/>
            <person name="Albert R."/>
            <person name="Binder M."/>
            <person name="Bloem J."/>
            <person name="Labutti K."/>
            <person name="Salamov A."/>
            <person name="Andreopoulos B."/>
            <person name="Baker S."/>
            <person name="Barry K."/>
            <person name="Bills G."/>
            <person name="Bluhm B."/>
            <person name="Cannon C."/>
            <person name="Castanera R."/>
            <person name="Culley D."/>
            <person name="Daum C."/>
            <person name="Ezra D."/>
            <person name="Gonzalez J."/>
            <person name="Henrissat B."/>
            <person name="Kuo A."/>
            <person name="Liang C."/>
            <person name="Lipzen A."/>
            <person name="Lutzoni F."/>
            <person name="Magnuson J."/>
            <person name="Mondo S."/>
            <person name="Nolan M."/>
            <person name="Ohm R."/>
            <person name="Pangilinan J."/>
            <person name="Park H.-J."/>
            <person name="Ramirez L."/>
            <person name="Alfaro M."/>
            <person name="Sun H."/>
            <person name="Tritt A."/>
            <person name="Yoshinaga Y."/>
            <person name="Zwiers L.-H."/>
            <person name="Turgeon B."/>
            <person name="Goodwin S."/>
            <person name="Spatafora J."/>
            <person name="Crous P."/>
            <person name="Grigoriev I."/>
        </authorList>
    </citation>
    <scope>NUCLEOTIDE SEQUENCE</scope>
    <source>
        <strain evidence="4">CBS 125425</strain>
    </source>
</reference>
<keyword evidence="5" id="KW-1185">Reference proteome</keyword>
<evidence type="ECO:0000256" key="1">
    <source>
        <dbReference type="SAM" id="MobiDB-lite"/>
    </source>
</evidence>
<evidence type="ECO:0000313" key="5">
    <source>
        <dbReference type="Proteomes" id="UP000799444"/>
    </source>
</evidence>
<keyword evidence="2" id="KW-1133">Transmembrane helix</keyword>